<accession>A0A2N9WWX5</accession>
<dbReference type="EMBL" id="MDVB01000002">
    <property type="protein sequence ID" value="PIT19067.1"/>
    <property type="molecule type" value="Genomic_DNA"/>
</dbReference>
<proteinExistence type="predicted"/>
<protein>
    <submittedName>
        <fullName evidence="1">Uncharacterized protein</fullName>
    </submittedName>
</protein>
<organism evidence="1 2">
    <name type="scientific">Snodgrassella alvi</name>
    <dbReference type="NCBI Taxonomy" id="1196083"/>
    <lineage>
        <taxon>Bacteria</taxon>
        <taxon>Pseudomonadati</taxon>
        <taxon>Pseudomonadota</taxon>
        <taxon>Betaproteobacteria</taxon>
        <taxon>Neisseriales</taxon>
        <taxon>Neisseriaceae</taxon>
        <taxon>Snodgrassella</taxon>
    </lineage>
</organism>
<evidence type="ECO:0000313" key="1">
    <source>
        <dbReference type="EMBL" id="PIT19067.1"/>
    </source>
</evidence>
<name>A0A2N9WWX5_9NEIS</name>
<evidence type="ECO:0000313" key="2">
    <source>
        <dbReference type="Proteomes" id="UP000231293"/>
    </source>
</evidence>
<dbReference type="Proteomes" id="UP000231293">
    <property type="component" value="Unassembled WGS sequence"/>
</dbReference>
<reference evidence="1 2" key="1">
    <citation type="journal article" date="2017" name="MBio">
        <title>Type VI secretion-mediated competition in the bee gut microbiome.</title>
        <authorList>
            <person name="Steele M.I."/>
            <person name="Kwong W.K."/>
            <person name="Powell J.E."/>
            <person name="Whiteley M."/>
            <person name="Moran N.A."/>
        </authorList>
    </citation>
    <scope>NUCLEOTIDE SEQUENCE [LARGE SCALE GENOMIC DNA]</scope>
    <source>
        <strain evidence="1 2">App2-2</strain>
    </source>
</reference>
<sequence length="71" mass="8102">MRTGFFITYPLKNKNTTTNIFLVFEAVDLAALQEFGAYDNKILFKVKLIGVIDWCLFENIGAIFHAILCLI</sequence>
<dbReference type="AlphaFoldDB" id="A0A2N9WWX5"/>
<comment type="caution">
    <text evidence="1">The sequence shown here is derived from an EMBL/GenBank/DDBJ whole genome shotgun (WGS) entry which is preliminary data.</text>
</comment>
<gene>
    <name evidence="1" type="ORF">BGI32_00470</name>
</gene>